<dbReference type="AlphaFoldDB" id="A0A1C5G8J3"/>
<keyword evidence="2" id="KW-0032">Aminotransferase</keyword>
<accession>A0A1C5G8J3</accession>
<dbReference type="GO" id="GO:0008483">
    <property type="term" value="F:transaminase activity"/>
    <property type="evidence" value="ECO:0007669"/>
    <property type="project" value="UniProtKB-KW"/>
</dbReference>
<dbReference type="InterPro" id="IPR015421">
    <property type="entry name" value="PyrdxlP-dep_Trfase_major"/>
</dbReference>
<dbReference type="PANTHER" id="PTHR42691:SF1">
    <property type="entry name" value="ASPARTATE AMINOTRANSFERASE YHDR-RELATED"/>
    <property type="match status" value="1"/>
</dbReference>
<keyword evidence="2" id="KW-0808">Transferase</keyword>
<proteinExistence type="predicted"/>
<gene>
    <name evidence="2" type="ORF">GA0070610_2502</name>
</gene>
<dbReference type="PANTHER" id="PTHR42691">
    <property type="entry name" value="ASPARTATE AMINOTRANSFERASE YHDR-RELATED"/>
    <property type="match status" value="1"/>
</dbReference>
<dbReference type="Gene3D" id="3.40.640.10">
    <property type="entry name" value="Type I PLP-dependent aspartate aminotransferase-like (Major domain)"/>
    <property type="match status" value="1"/>
</dbReference>
<dbReference type="GO" id="GO:0030170">
    <property type="term" value="F:pyridoxal phosphate binding"/>
    <property type="evidence" value="ECO:0007669"/>
    <property type="project" value="InterPro"/>
</dbReference>
<protein>
    <submittedName>
        <fullName evidence="2">Aspartate aminotransferase</fullName>
    </submittedName>
</protein>
<name>A0A1C5G8J3_MICEH</name>
<dbReference type="EMBL" id="LT607733">
    <property type="protein sequence ID" value="SCG16243.1"/>
    <property type="molecule type" value="Genomic_DNA"/>
</dbReference>
<dbReference type="SUPFAM" id="SSF53383">
    <property type="entry name" value="PLP-dependent transferases"/>
    <property type="match status" value="1"/>
</dbReference>
<sequence length="401" mass="44073">MEHRISRQMTDATDAYGRRLGAYLEQSSYTRLRGGPGVIDLAFGDPHEFPAPALVEVLQRHLSPQHTDWFAYTRDHPPAQESVAATLSRELGLPFTADDVALTNGAFAGLTICLRSVCDPGDEVIYLDPAWFYYEPIIASVGAVPRPVALTPGSWRLDADLVAAAITPRTVAVIVNSPNNPTGAVYTDDEFAALAEVLREASARNGRPIYLLSDEAYRRIVFGGRPCPSPATHYPYTFLVHTYTKTLLLPGERVGYVAIPPTTPDPAVLRRALTVARLTTGWAFPNNSLLFALPELEQHAVQVKPIEQRRDLLVDALREAGYEVQPSEGTFYLMARVPDADDWTHAALLEEHGLLVLPASVMGAPGYLRLSLTVTDEMLEETIGRLRSARPSNREHAGVQR</sequence>
<dbReference type="Proteomes" id="UP000198251">
    <property type="component" value="Chromosome I"/>
</dbReference>
<dbReference type="Pfam" id="PF00155">
    <property type="entry name" value="Aminotran_1_2"/>
    <property type="match status" value="1"/>
</dbReference>
<evidence type="ECO:0000259" key="1">
    <source>
        <dbReference type="Pfam" id="PF00155"/>
    </source>
</evidence>
<dbReference type="CDD" id="cd00609">
    <property type="entry name" value="AAT_like"/>
    <property type="match status" value="1"/>
</dbReference>
<dbReference type="InterPro" id="IPR004839">
    <property type="entry name" value="Aminotransferase_I/II_large"/>
</dbReference>
<organism evidence="2 3">
    <name type="scientific">Micromonospora echinofusca</name>
    <dbReference type="NCBI Taxonomy" id="47858"/>
    <lineage>
        <taxon>Bacteria</taxon>
        <taxon>Bacillati</taxon>
        <taxon>Actinomycetota</taxon>
        <taxon>Actinomycetes</taxon>
        <taxon>Micromonosporales</taxon>
        <taxon>Micromonosporaceae</taxon>
        <taxon>Micromonospora</taxon>
    </lineage>
</organism>
<feature type="domain" description="Aminotransferase class I/classII large" evidence="1">
    <location>
        <begin position="37"/>
        <end position="386"/>
    </location>
</feature>
<reference evidence="2 3" key="1">
    <citation type="submission" date="2016-06" db="EMBL/GenBank/DDBJ databases">
        <authorList>
            <person name="Kjaerup R.B."/>
            <person name="Dalgaard T.S."/>
            <person name="Juul-Madsen H.R."/>
        </authorList>
    </citation>
    <scope>NUCLEOTIDE SEQUENCE [LARGE SCALE GENOMIC DNA]</scope>
    <source>
        <strain evidence="2 3">DSM 43913</strain>
    </source>
</reference>
<evidence type="ECO:0000313" key="3">
    <source>
        <dbReference type="Proteomes" id="UP000198251"/>
    </source>
</evidence>
<dbReference type="InterPro" id="IPR015424">
    <property type="entry name" value="PyrdxlP-dep_Trfase"/>
</dbReference>
<keyword evidence="3" id="KW-1185">Reference proteome</keyword>
<evidence type="ECO:0000313" key="2">
    <source>
        <dbReference type="EMBL" id="SCG16243.1"/>
    </source>
</evidence>